<evidence type="ECO:0000313" key="8">
    <source>
        <dbReference type="EMBL" id="KAK4587110.1"/>
    </source>
</evidence>
<evidence type="ECO:0000256" key="6">
    <source>
        <dbReference type="SAM" id="MobiDB-lite"/>
    </source>
</evidence>
<feature type="compositionally biased region" description="Gly residues" evidence="6">
    <location>
        <begin position="94"/>
        <end position="104"/>
    </location>
</feature>
<feature type="compositionally biased region" description="Low complexity" evidence="6">
    <location>
        <begin position="105"/>
        <end position="128"/>
    </location>
</feature>
<keyword evidence="4" id="KW-0636">Prenylation</keyword>
<feature type="compositionally biased region" description="Acidic residues" evidence="6">
    <location>
        <begin position="181"/>
        <end position="203"/>
    </location>
</feature>
<keyword evidence="3" id="KW-0449">Lipoprotein</keyword>
<dbReference type="GO" id="GO:0046872">
    <property type="term" value="F:metal ion binding"/>
    <property type="evidence" value="ECO:0007669"/>
    <property type="project" value="UniProtKB-KW"/>
</dbReference>
<dbReference type="SUPFAM" id="SSF55008">
    <property type="entry name" value="HMA, heavy metal-associated domain"/>
    <property type="match status" value="1"/>
</dbReference>
<dbReference type="FunFam" id="3.30.70.100:FF:000008">
    <property type="entry name" value="Copper transport protein ATOX1"/>
    <property type="match status" value="1"/>
</dbReference>
<protein>
    <recommendedName>
        <fullName evidence="7">HMA domain-containing protein</fullName>
    </recommendedName>
</protein>
<dbReference type="PANTHER" id="PTHR45868">
    <property type="entry name" value="HEAVY METAL-ASSOCIATED ISOPRENYLATED PLANT PROTEIN 33-RELATED"/>
    <property type="match status" value="1"/>
</dbReference>
<feature type="region of interest" description="Disordered" evidence="6">
    <location>
        <begin position="91"/>
        <end position="128"/>
    </location>
</feature>
<keyword evidence="9" id="KW-1185">Reference proteome</keyword>
<feature type="region of interest" description="Disordered" evidence="6">
    <location>
        <begin position="465"/>
        <end position="484"/>
    </location>
</feature>
<evidence type="ECO:0000256" key="5">
    <source>
        <dbReference type="ARBA" id="ARBA00024045"/>
    </source>
</evidence>
<dbReference type="Gene3D" id="3.30.70.100">
    <property type="match status" value="1"/>
</dbReference>
<feature type="compositionally biased region" description="Gly residues" evidence="6">
    <location>
        <begin position="269"/>
        <end position="297"/>
    </location>
</feature>
<evidence type="ECO:0000256" key="3">
    <source>
        <dbReference type="ARBA" id="ARBA00023288"/>
    </source>
</evidence>
<accession>A0AAN7IUW7</accession>
<feature type="compositionally biased region" description="Polar residues" evidence="6">
    <location>
        <begin position="475"/>
        <end position="484"/>
    </location>
</feature>
<gene>
    <name evidence="8" type="ORF">RGQ29_024010</name>
</gene>
<proteinExistence type="inferred from homology"/>
<dbReference type="CDD" id="cd00371">
    <property type="entry name" value="HMA"/>
    <property type="match status" value="1"/>
</dbReference>
<dbReference type="InterPro" id="IPR006121">
    <property type="entry name" value="HMA_dom"/>
</dbReference>
<feature type="region of interest" description="Disordered" evidence="6">
    <location>
        <begin position="163"/>
        <end position="219"/>
    </location>
</feature>
<feature type="region of interest" description="Disordered" evidence="6">
    <location>
        <begin position="234"/>
        <end position="297"/>
    </location>
</feature>
<dbReference type="InterPro" id="IPR036163">
    <property type="entry name" value="HMA_dom_sf"/>
</dbReference>
<dbReference type="Pfam" id="PF00403">
    <property type="entry name" value="HMA"/>
    <property type="match status" value="1"/>
</dbReference>
<evidence type="ECO:0000259" key="7">
    <source>
        <dbReference type="PROSITE" id="PS50846"/>
    </source>
</evidence>
<reference evidence="8 9" key="1">
    <citation type="journal article" date="2023" name="G3 (Bethesda)">
        <title>A haplotype-resolved chromosome-scale genome for Quercus rubra L. provides insights into the genetics of adaptive traits for red oak species.</title>
        <authorList>
            <person name="Kapoor B."/>
            <person name="Jenkins J."/>
            <person name="Schmutz J."/>
            <person name="Zhebentyayeva T."/>
            <person name="Kuelheim C."/>
            <person name="Coggeshall M."/>
            <person name="Heim C."/>
            <person name="Lasky J.R."/>
            <person name="Leites L."/>
            <person name="Islam-Faridi N."/>
            <person name="Romero-Severson J."/>
            <person name="DeLeo V.L."/>
            <person name="Lucas S.M."/>
            <person name="Lazic D."/>
            <person name="Gailing O."/>
            <person name="Carlson J."/>
            <person name="Staton M."/>
        </authorList>
    </citation>
    <scope>NUCLEOTIDE SEQUENCE [LARGE SCALE GENOMIC DNA]</scope>
    <source>
        <strain evidence="8">Pseudo-F2</strain>
    </source>
</reference>
<name>A0AAN7IUW7_QUERU</name>
<comment type="similarity">
    <text evidence="5">Belongs to the HIPP family.</text>
</comment>
<sequence>MQKCVLKVNIHCDGCKQKVKKILQKIDGVFKTEIDADQGRVTVSGTEDPAVLIKKLTKSGKHAELWGAPKANNNNNNNQNQLANQFKNMQIKSGKGGNSKGQKGGNNNQSKGGQQNQQQQQQPQQLQFPQLTPQQIQQLNPQQIQQLQQLRMKALQDLQLQNQLKDQKQQPTSKAVRFDVPEDDDEFDDEYDDDDEDLKDELDDPHHPHNKMKPMMGNGQMPANMMMMMNPQLMKGGNGGGGGNVGANGGKRGGGGGGAVPIQVNDGKNGNGGKKGGGGGGNNNQNQGEGGGKNGGGGAKKMVGFNLYMNNNSGFPNMGGPQHQVMAGPSMMGDHQMGNIPMGQMGNIQVVQGLPTVAVHGASQWAKMGNIQAVQGLLAAAVHGGGSGGVGYFHGAGPETMPGNPYHQQYLQQQMHAAVMNQRAVMAGGNDRFMYARPPPVMNYIPPQPQQYPYPYPYPPPQHLGQDPYSHLFSDENTSSCNVM</sequence>
<dbReference type="EMBL" id="JAXUIC010000006">
    <property type="protein sequence ID" value="KAK4587110.1"/>
    <property type="molecule type" value="Genomic_DNA"/>
</dbReference>
<evidence type="ECO:0000256" key="4">
    <source>
        <dbReference type="ARBA" id="ARBA00023289"/>
    </source>
</evidence>
<dbReference type="PANTHER" id="PTHR45868:SF93">
    <property type="entry name" value="OS12G0144600 PROTEIN"/>
    <property type="match status" value="1"/>
</dbReference>
<feature type="domain" description="HMA" evidence="7">
    <location>
        <begin position="1"/>
        <end position="64"/>
    </location>
</feature>
<dbReference type="Proteomes" id="UP001324115">
    <property type="component" value="Unassembled WGS sequence"/>
</dbReference>
<comment type="caution">
    <text evidence="8">The sequence shown here is derived from an EMBL/GenBank/DDBJ whole genome shotgun (WGS) entry which is preliminary data.</text>
</comment>
<evidence type="ECO:0000256" key="1">
    <source>
        <dbReference type="ARBA" id="ARBA00022481"/>
    </source>
</evidence>
<keyword evidence="1" id="KW-0488">Methylation</keyword>
<feature type="compositionally biased region" description="Gly residues" evidence="6">
    <location>
        <begin position="236"/>
        <end position="259"/>
    </location>
</feature>
<organism evidence="8 9">
    <name type="scientific">Quercus rubra</name>
    <name type="common">Northern red oak</name>
    <name type="synonym">Quercus borealis</name>
    <dbReference type="NCBI Taxonomy" id="3512"/>
    <lineage>
        <taxon>Eukaryota</taxon>
        <taxon>Viridiplantae</taxon>
        <taxon>Streptophyta</taxon>
        <taxon>Embryophyta</taxon>
        <taxon>Tracheophyta</taxon>
        <taxon>Spermatophyta</taxon>
        <taxon>Magnoliopsida</taxon>
        <taxon>eudicotyledons</taxon>
        <taxon>Gunneridae</taxon>
        <taxon>Pentapetalae</taxon>
        <taxon>rosids</taxon>
        <taxon>fabids</taxon>
        <taxon>Fagales</taxon>
        <taxon>Fagaceae</taxon>
        <taxon>Quercus</taxon>
    </lineage>
</organism>
<dbReference type="AlphaFoldDB" id="A0AAN7IUW7"/>
<dbReference type="PROSITE" id="PS50846">
    <property type="entry name" value="HMA_2"/>
    <property type="match status" value="1"/>
</dbReference>
<evidence type="ECO:0000313" key="9">
    <source>
        <dbReference type="Proteomes" id="UP001324115"/>
    </source>
</evidence>
<evidence type="ECO:0000256" key="2">
    <source>
        <dbReference type="ARBA" id="ARBA00022723"/>
    </source>
</evidence>
<keyword evidence="2" id="KW-0479">Metal-binding</keyword>